<evidence type="ECO:0000313" key="2">
    <source>
        <dbReference type="Proteomes" id="UP000177011"/>
    </source>
</evidence>
<dbReference type="Proteomes" id="UP000177011">
    <property type="component" value="Unassembled WGS sequence"/>
</dbReference>
<evidence type="ECO:0000313" key="1">
    <source>
        <dbReference type="EMBL" id="OGM93827.1"/>
    </source>
</evidence>
<accession>A0A1F8DZ78</accession>
<proteinExistence type="predicted"/>
<reference evidence="1 2" key="1">
    <citation type="journal article" date="2016" name="Nat. Commun.">
        <title>Thousands of microbial genomes shed light on interconnected biogeochemical processes in an aquifer system.</title>
        <authorList>
            <person name="Anantharaman K."/>
            <person name="Brown C.T."/>
            <person name="Hug L.A."/>
            <person name="Sharon I."/>
            <person name="Castelle C.J."/>
            <person name="Probst A.J."/>
            <person name="Thomas B.C."/>
            <person name="Singh A."/>
            <person name="Wilkins M.J."/>
            <person name="Karaoz U."/>
            <person name="Brodie E.L."/>
            <person name="Williams K.H."/>
            <person name="Hubbard S.S."/>
            <person name="Banfield J.F."/>
        </authorList>
    </citation>
    <scope>NUCLEOTIDE SEQUENCE [LARGE SCALE GENOMIC DNA]</scope>
</reference>
<protein>
    <submittedName>
        <fullName evidence="1">Uncharacterized protein</fullName>
    </submittedName>
</protein>
<name>A0A1F8DZ78_9BACT</name>
<comment type="caution">
    <text evidence="1">The sequence shown here is derived from an EMBL/GenBank/DDBJ whole genome shotgun (WGS) entry which is preliminary data.</text>
</comment>
<dbReference type="EMBL" id="MGIS01000005">
    <property type="protein sequence ID" value="OGM93827.1"/>
    <property type="molecule type" value="Genomic_DNA"/>
</dbReference>
<sequence length="64" mass="7689">MRHWSVDVRRLKNDPDALAVWELENAVNFGIRDGKIKRQDLLEYWDMLDLDPYKKKFLSLILSL</sequence>
<organism evidence="1 2">
    <name type="scientific">Candidatus Wolfebacteria bacterium RIFCSPLOWO2_01_FULL_47_17b</name>
    <dbReference type="NCBI Taxonomy" id="1802558"/>
    <lineage>
        <taxon>Bacteria</taxon>
        <taxon>Candidatus Wolfeibacteriota</taxon>
    </lineage>
</organism>
<gene>
    <name evidence="1" type="ORF">A2935_04080</name>
</gene>
<dbReference type="AlphaFoldDB" id="A0A1F8DZ78"/>